<evidence type="ECO:0000256" key="2">
    <source>
        <dbReference type="ARBA" id="ARBA00023125"/>
    </source>
</evidence>
<dbReference type="InterPro" id="IPR020449">
    <property type="entry name" value="Tscrpt_reg_AraC-type_HTH"/>
</dbReference>
<feature type="domain" description="HTH araC/xylS-type" evidence="5">
    <location>
        <begin position="191"/>
        <end position="289"/>
    </location>
</feature>
<dbReference type="RefSeq" id="WP_209854609.1">
    <property type="nucleotide sequence ID" value="NZ_JAGGJV010000007.1"/>
</dbReference>
<dbReference type="InterPro" id="IPR011051">
    <property type="entry name" value="RmlC_Cupin_sf"/>
</dbReference>
<dbReference type="Proteomes" id="UP000823786">
    <property type="component" value="Unassembled WGS sequence"/>
</dbReference>
<keyword evidence="2" id="KW-0238">DNA-binding</keyword>
<name>A0ABS4ERS8_9HYPH</name>
<dbReference type="PRINTS" id="PR00032">
    <property type="entry name" value="HTHARAC"/>
</dbReference>
<proteinExistence type="predicted"/>
<keyword evidence="4" id="KW-0804">Transcription</keyword>
<accession>A0ABS4ERS8</accession>
<keyword evidence="1" id="KW-0805">Transcription regulation</keyword>
<evidence type="ECO:0000313" key="6">
    <source>
        <dbReference type="EMBL" id="MBP1860630.1"/>
    </source>
</evidence>
<dbReference type="Gene3D" id="2.60.120.10">
    <property type="entry name" value="Jelly Rolls"/>
    <property type="match status" value="1"/>
</dbReference>
<dbReference type="InterPro" id="IPR009057">
    <property type="entry name" value="Homeodomain-like_sf"/>
</dbReference>
<sequence>MMRSIPTYDLYGEKAGDSPDFWLHCETIPSRSSLHHWEIGLHRHEQFFQILYIEAGSGDAVFGDDVHPIVPPAVITVPPFARHGFRFSKDIDGYVFTVLTSHLKTMPADHSRFGDWLAVPRLTALMMDHADCRYISRTLHRLAAETAARRAGPADLCEAYLTTALRLTARISASERGDEEDGATENQRRLNRLTGLIHQHFRSHKPASFYARELGISPTHLNRIVKQLTGLSPQTLINGKLIDEAQRELLFTQMAVQEIGYRLGFSDPAYFSRFFLAHTGVSPRQWRLAQSRQN</sequence>
<dbReference type="EMBL" id="JAGGJV010000007">
    <property type="protein sequence ID" value="MBP1860630.1"/>
    <property type="molecule type" value="Genomic_DNA"/>
</dbReference>
<dbReference type="PANTHER" id="PTHR43280">
    <property type="entry name" value="ARAC-FAMILY TRANSCRIPTIONAL REGULATOR"/>
    <property type="match status" value="1"/>
</dbReference>
<dbReference type="InterPro" id="IPR014710">
    <property type="entry name" value="RmlC-like_jellyroll"/>
</dbReference>
<evidence type="ECO:0000256" key="1">
    <source>
        <dbReference type="ARBA" id="ARBA00023015"/>
    </source>
</evidence>
<dbReference type="Pfam" id="PF12833">
    <property type="entry name" value="HTH_18"/>
    <property type="match status" value="1"/>
</dbReference>
<dbReference type="SMART" id="SM00342">
    <property type="entry name" value="HTH_ARAC"/>
    <property type="match status" value="1"/>
</dbReference>
<evidence type="ECO:0000259" key="5">
    <source>
        <dbReference type="PROSITE" id="PS01124"/>
    </source>
</evidence>
<evidence type="ECO:0000256" key="3">
    <source>
        <dbReference type="ARBA" id="ARBA00023159"/>
    </source>
</evidence>
<reference evidence="6 7" key="1">
    <citation type="submission" date="2021-03" db="EMBL/GenBank/DDBJ databases">
        <title>Genomic Encyclopedia of Type Strains, Phase IV (KMG-IV): sequencing the most valuable type-strain genomes for metagenomic binning, comparative biology and taxonomic classification.</title>
        <authorList>
            <person name="Goeker M."/>
        </authorList>
    </citation>
    <scope>NUCLEOTIDE SEQUENCE [LARGE SCALE GENOMIC DNA]</scope>
    <source>
        <strain evidence="6 7">DSM 26427</strain>
    </source>
</reference>
<evidence type="ECO:0000256" key="4">
    <source>
        <dbReference type="ARBA" id="ARBA00023163"/>
    </source>
</evidence>
<dbReference type="PANTHER" id="PTHR43280:SF32">
    <property type="entry name" value="TRANSCRIPTIONAL REGULATORY PROTEIN"/>
    <property type="match status" value="1"/>
</dbReference>
<protein>
    <submittedName>
        <fullName evidence="6">AraC family transcriptional activator of pobA</fullName>
    </submittedName>
</protein>
<evidence type="ECO:0000313" key="7">
    <source>
        <dbReference type="Proteomes" id="UP000823786"/>
    </source>
</evidence>
<dbReference type="Gene3D" id="1.10.10.60">
    <property type="entry name" value="Homeodomain-like"/>
    <property type="match status" value="1"/>
</dbReference>
<dbReference type="CDD" id="cd06999">
    <property type="entry name" value="cupin_HpaA-like_N"/>
    <property type="match status" value="1"/>
</dbReference>
<gene>
    <name evidence="6" type="ORF">J2Z75_004151</name>
</gene>
<comment type="caution">
    <text evidence="6">The sequence shown here is derived from an EMBL/GenBank/DDBJ whole genome shotgun (WGS) entry which is preliminary data.</text>
</comment>
<keyword evidence="3" id="KW-0010">Activator</keyword>
<dbReference type="InterPro" id="IPR018060">
    <property type="entry name" value="HTH_AraC"/>
</dbReference>
<organism evidence="6 7">
    <name type="scientific">Rhizobium herbae</name>
    <dbReference type="NCBI Taxonomy" id="508661"/>
    <lineage>
        <taxon>Bacteria</taxon>
        <taxon>Pseudomonadati</taxon>
        <taxon>Pseudomonadota</taxon>
        <taxon>Alphaproteobacteria</taxon>
        <taxon>Hyphomicrobiales</taxon>
        <taxon>Rhizobiaceae</taxon>
        <taxon>Rhizobium/Agrobacterium group</taxon>
        <taxon>Rhizobium</taxon>
    </lineage>
</organism>
<keyword evidence="7" id="KW-1185">Reference proteome</keyword>
<dbReference type="InterPro" id="IPR047264">
    <property type="entry name" value="Cupin_HpaA-like_N"/>
</dbReference>
<dbReference type="SUPFAM" id="SSF46689">
    <property type="entry name" value="Homeodomain-like"/>
    <property type="match status" value="2"/>
</dbReference>
<dbReference type="PROSITE" id="PS01124">
    <property type="entry name" value="HTH_ARAC_FAMILY_2"/>
    <property type="match status" value="1"/>
</dbReference>
<dbReference type="InterPro" id="IPR003313">
    <property type="entry name" value="AraC-bd"/>
</dbReference>
<dbReference type="SUPFAM" id="SSF51182">
    <property type="entry name" value="RmlC-like cupins"/>
    <property type="match status" value="1"/>
</dbReference>
<dbReference type="Pfam" id="PF02311">
    <property type="entry name" value="AraC_binding"/>
    <property type="match status" value="1"/>
</dbReference>